<evidence type="ECO:0000313" key="4">
    <source>
        <dbReference type="Proteomes" id="UP000192596"/>
    </source>
</evidence>
<dbReference type="InterPro" id="IPR037045">
    <property type="entry name" value="S8pro/Inhibitor_I9_sf"/>
</dbReference>
<dbReference type="AlphaFoldDB" id="A0A1V8S8K0"/>
<name>A0A1V8S8K0_9PEZI</name>
<sequence>MRLYILSLILALFAVLSFAAKTPQRPIVVSYPAGTPDYVIQEAIDAIKNAGGLITHEYKLIKGFAAKVGKEAVTAVQSLNNGAIIEEDQEMSITGS</sequence>
<feature type="chain" id="PRO_5012235394" description="Inhibitor I9 domain-containing protein" evidence="2">
    <location>
        <begin position="20"/>
        <end position="96"/>
    </location>
</feature>
<organism evidence="3 4">
    <name type="scientific">Cryoendolithus antarcticus</name>
    <dbReference type="NCBI Taxonomy" id="1507870"/>
    <lineage>
        <taxon>Eukaryota</taxon>
        <taxon>Fungi</taxon>
        <taxon>Dikarya</taxon>
        <taxon>Ascomycota</taxon>
        <taxon>Pezizomycotina</taxon>
        <taxon>Dothideomycetes</taxon>
        <taxon>Dothideomycetidae</taxon>
        <taxon>Cladosporiales</taxon>
        <taxon>Cladosporiaceae</taxon>
        <taxon>Cryoendolithus</taxon>
    </lineage>
</organism>
<evidence type="ECO:0000256" key="1">
    <source>
        <dbReference type="ARBA" id="ARBA00038069"/>
    </source>
</evidence>
<evidence type="ECO:0000313" key="3">
    <source>
        <dbReference type="EMBL" id="OQN95452.1"/>
    </source>
</evidence>
<dbReference type="Gene3D" id="3.30.70.80">
    <property type="entry name" value="Peptidase S8 propeptide/proteinase inhibitor I9"/>
    <property type="match status" value="1"/>
</dbReference>
<comment type="similarity">
    <text evidence="1">Belongs to the protease inhibitor I9 family.</text>
</comment>
<dbReference type="OrthoDB" id="3888684at2759"/>
<proteinExistence type="inferred from homology"/>
<dbReference type="FunCoup" id="A0A1V8S8K0">
    <property type="interactions" value="266"/>
</dbReference>
<reference evidence="4" key="1">
    <citation type="submission" date="2017-03" db="EMBL/GenBank/DDBJ databases">
        <title>Genomes of endolithic fungi from Antarctica.</title>
        <authorList>
            <person name="Coleine C."/>
            <person name="Masonjones S."/>
            <person name="Stajich J.E."/>
        </authorList>
    </citation>
    <scope>NUCLEOTIDE SEQUENCE [LARGE SCALE GENOMIC DNA]</scope>
    <source>
        <strain evidence="4">CCFEE 5527</strain>
    </source>
</reference>
<evidence type="ECO:0008006" key="5">
    <source>
        <dbReference type="Google" id="ProtNLM"/>
    </source>
</evidence>
<dbReference type="PANTHER" id="PTHR28288">
    <property type="entry name" value="PROTEASE B INHIBITOR 2"/>
    <property type="match status" value="1"/>
</dbReference>
<accession>A0A1V8S8K0</accession>
<keyword evidence="2" id="KW-0732">Signal</keyword>
<feature type="signal peptide" evidence="2">
    <location>
        <begin position="1"/>
        <end position="19"/>
    </location>
</feature>
<evidence type="ECO:0000256" key="2">
    <source>
        <dbReference type="SAM" id="SignalP"/>
    </source>
</evidence>
<protein>
    <recommendedName>
        <fullName evidence="5">Inhibitor I9 domain-containing protein</fullName>
    </recommendedName>
</protein>
<dbReference type="GO" id="GO:0004866">
    <property type="term" value="F:endopeptidase inhibitor activity"/>
    <property type="evidence" value="ECO:0007669"/>
    <property type="project" value="TreeGrafter"/>
</dbReference>
<dbReference type="Proteomes" id="UP000192596">
    <property type="component" value="Unassembled WGS sequence"/>
</dbReference>
<dbReference type="SUPFAM" id="SSF54897">
    <property type="entry name" value="Protease propeptides/inhibitors"/>
    <property type="match status" value="1"/>
</dbReference>
<dbReference type="EMBL" id="NAJO01000094">
    <property type="protein sequence ID" value="OQN95452.1"/>
    <property type="molecule type" value="Genomic_DNA"/>
</dbReference>
<keyword evidence="4" id="KW-1185">Reference proteome</keyword>
<dbReference type="GO" id="GO:0042144">
    <property type="term" value="P:vacuole fusion, non-autophagic"/>
    <property type="evidence" value="ECO:0007669"/>
    <property type="project" value="TreeGrafter"/>
</dbReference>
<dbReference type="InParanoid" id="A0A1V8S8K0"/>
<gene>
    <name evidence="3" type="ORF">B0A48_18408</name>
</gene>
<dbReference type="PANTHER" id="PTHR28288:SF1">
    <property type="entry name" value="INHIBITOR I9 DOMAIN-CONTAINING PROTEIN"/>
    <property type="match status" value="1"/>
</dbReference>
<comment type="caution">
    <text evidence="3">The sequence shown here is derived from an EMBL/GenBank/DDBJ whole genome shotgun (WGS) entry which is preliminary data.</text>
</comment>
<dbReference type="InterPro" id="IPR052471">
    <property type="entry name" value="PBI_I9"/>
</dbReference>